<comment type="caution">
    <text evidence="1">The sequence shown here is derived from an EMBL/GenBank/DDBJ whole genome shotgun (WGS) entry which is preliminary data.</text>
</comment>
<name>A0ABP4QS05_9ACTN</name>
<organism evidence="1 2">
    <name type="scientific">Kribbella sancticallisti</name>
    <dbReference type="NCBI Taxonomy" id="460087"/>
    <lineage>
        <taxon>Bacteria</taxon>
        <taxon>Bacillati</taxon>
        <taxon>Actinomycetota</taxon>
        <taxon>Actinomycetes</taxon>
        <taxon>Propionibacteriales</taxon>
        <taxon>Kribbellaceae</taxon>
        <taxon>Kribbella</taxon>
    </lineage>
</organism>
<protein>
    <submittedName>
        <fullName evidence="1">Uncharacterized protein</fullName>
    </submittedName>
</protein>
<dbReference type="EMBL" id="BAAAOS010000066">
    <property type="protein sequence ID" value="GAA1616992.1"/>
    <property type="molecule type" value="Genomic_DNA"/>
</dbReference>
<evidence type="ECO:0000313" key="2">
    <source>
        <dbReference type="Proteomes" id="UP001500393"/>
    </source>
</evidence>
<accession>A0ABP4QS05</accession>
<proteinExistence type="predicted"/>
<evidence type="ECO:0000313" key="1">
    <source>
        <dbReference type="EMBL" id="GAA1616992.1"/>
    </source>
</evidence>
<gene>
    <name evidence="1" type="ORF">GCM10009789_83790</name>
</gene>
<reference evidence="2" key="1">
    <citation type="journal article" date="2019" name="Int. J. Syst. Evol. Microbiol.">
        <title>The Global Catalogue of Microorganisms (GCM) 10K type strain sequencing project: providing services to taxonomists for standard genome sequencing and annotation.</title>
        <authorList>
            <consortium name="The Broad Institute Genomics Platform"/>
            <consortium name="The Broad Institute Genome Sequencing Center for Infectious Disease"/>
            <person name="Wu L."/>
            <person name="Ma J."/>
        </authorList>
    </citation>
    <scope>NUCLEOTIDE SEQUENCE [LARGE SCALE GENOMIC DNA]</scope>
    <source>
        <strain evidence="2">JCM 14969</strain>
    </source>
</reference>
<sequence length="137" mass="15730">MTRDRAELRKSMLRASTLDQMVKNPRQFPAWVLREALTELVERRAADRPPPGEALPMFVEDPDRVMLVCPRPECLAENEICELATGMQWNELIWDIETEEIDTLIEKGVSFQRSGFACRNCTWEVTVPGWLEALVPA</sequence>
<keyword evidence="2" id="KW-1185">Reference proteome</keyword>
<dbReference type="Proteomes" id="UP001500393">
    <property type="component" value="Unassembled WGS sequence"/>
</dbReference>